<evidence type="ECO:0000313" key="4">
    <source>
        <dbReference type="Proteomes" id="UP000765509"/>
    </source>
</evidence>
<protein>
    <recommendedName>
        <fullName evidence="2">Reverse transcriptase domain-containing protein</fullName>
    </recommendedName>
</protein>
<dbReference type="CDD" id="cd01647">
    <property type="entry name" value="RT_LTR"/>
    <property type="match status" value="1"/>
</dbReference>
<dbReference type="Gene3D" id="3.10.10.10">
    <property type="entry name" value="HIV Type 1 Reverse Transcriptase, subunit A, domain 1"/>
    <property type="match status" value="1"/>
</dbReference>
<sequence>TRINEIEIEKDDTKETNDFPVHESDSEPSEKEESPDELSIENINVSFEVTEVQTHLPQYSDECMNLIHVKDAKLQKTKPERAKGYTAGSSCITNIVTNNREAKIPLDSGPFCTCFEKDYLDKIYTNSQDKLMPIEGIKFSSASQNMHPLGILEAEMIFSHPGGSIRLKVEFVVMNNCTSQHFILGNDYLNIYGIDINNHKDRYFTIGENKRQKFAFSPEKREITVIRQVKNVNKDKFVLDQSIEAQICLELTPEMKEELIEILFQYREAFASDNEPLGAIKGNEVEIMLNVERPYPPLLRKPAYPASPRAREALESHINELMKLGVLRKVGHNEEVEVTTPVILTWNNYKSRMVGDFRALNTYTIPDRYPIPIIHETLTQLSKAKFITSIDALKPHARKLLRIIAHCGVYEYFRIPFGITNSLSHFQRTMNTIFPHELSEGWLIIYIDDIIICSETWQFHLKRL</sequence>
<dbReference type="Gene3D" id="3.30.70.270">
    <property type="match status" value="1"/>
</dbReference>
<feature type="domain" description="Reverse transcriptase" evidence="2">
    <location>
        <begin position="352"/>
        <end position="457"/>
    </location>
</feature>
<feature type="non-terminal residue" evidence="3">
    <location>
        <position position="1"/>
    </location>
</feature>
<keyword evidence="4" id="KW-1185">Reference proteome</keyword>
<reference evidence="3" key="1">
    <citation type="submission" date="2021-03" db="EMBL/GenBank/DDBJ databases">
        <title>Draft genome sequence of rust myrtle Austropuccinia psidii MF-1, a brazilian biotype.</title>
        <authorList>
            <person name="Quecine M.C."/>
            <person name="Pachon D.M.R."/>
            <person name="Bonatelli M.L."/>
            <person name="Correr F.H."/>
            <person name="Franceschini L.M."/>
            <person name="Leite T.F."/>
            <person name="Margarido G.R.A."/>
            <person name="Almeida C.A."/>
            <person name="Ferrarezi J.A."/>
            <person name="Labate C.A."/>
        </authorList>
    </citation>
    <scope>NUCLEOTIDE SEQUENCE</scope>
    <source>
        <strain evidence="3">MF-1</strain>
    </source>
</reference>
<dbReference type="AlphaFoldDB" id="A0A9Q3KEI4"/>
<dbReference type="Gene3D" id="2.40.70.10">
    <property type="entry name" value="Acid Proteases"/>
    <property type="match status" value="1"/>
</dbReference>
<feature type="region of interest" description="Disordered" evidence="1">
    <location>
        <begin position="1"/>
        <end position="37"/>
    </location>
</feature>
<dbReference type="InterPro" id="IPR021109">
    <property type="entry name" value="Peptidase_aspartic_dom_sf"/>
</dbReference>
<feature type="compositionally biased region" description="Basic and acidic residues" evidence="1">
    <location>
        <begin position="1"/>
        <end position="32"/>
    </location>
</feature>
<name>A0A9Q3KEI4_9BASI</name>
<comment type="caution">
    <text evidence="3">The sequence shown here is derived from an EMBL/GenBank/DDBJ whole genome shotgun (WGS) entry which is preliminary data.</text>
</comment>
<dbReference type="Proteomes" id="UP000765509">
    <property type="component" value="Unassembled WGS sequence"/>
</dbReference>
<dbReference type="PANTHER" id="PTHR24559">
    <property type="entry name" value="TRANSPOSON TY3-I GAG-POL POLYPROTEIN"/>
    <property type="match status" value="1"/>
</dbReference>
<dbReference type="SUPFAM" id="SSF56672">
    <property type="entry name" value="DNA/RNA polymerases"/>
    <property type="match status" value="1"/>
</dbReference>
<evidence type="ECO:0000259" key="2">
    <source>
        <dbReference type="Pfam" id="PF00078"/>
    </source>
</evidence>
<evidence type="ECO:0000256" key="1">
    <source>
        <dbReference type="SAM" id="MobiDB-lite"/>
    </source>
</evidence>
<dbReference type="InterPro" id="IPR053134">
    <property type="entry name" value="RNA-dir_DNA_polymerase"/>
</dbReference>
<dbReference type="Pfam" id="PF00078">
    <property type="entry name" value="RVT_1"/>
    <property type="match status" value="1"/>
</dbReference>
<dbReference type="PANTHER" id="PTHR24559:SF444">
    <property type="entry name" value="REVERSE TRANSCRIPTASE DOMAIN-CONTAINING PROTEIN"/>
    <property type="match status" value="1"/>
</dbReference>
<dbReference type="InterPro" id="IPR000477">
    <property type="entry name" value="RT_dom"/>
</dbReference>
<accession>A0A9Q3KEI4</accession>
<dbReference type="InterPro" id="IPR043502">
    <property type="entry name" value="DNA/RNA_pol_sf"/>
</dbReference>
<gene>
    <name evidence="3" type="ORF">O181_118791</name>
</gene>
<dbReference type="EMBL" id="AVOT02104220">
    <property type="protein sequence ID" value="MBW0579076.1"/>
    <property type="molecule type" value="Genomic_DNA"/>
</dbReference>
<organism evidence="3 4">
    <name type="scientific">Austropuccinia psidii MF-1</name>
    <dbReference type="NCBI Taxonomy" id="1389203"/>
    <lineage>
        <taxon>Eukaryota</taxon>
        <taxon>Fungi</taxon>
        <taxon>Dikarya</taxon>
        <taxon>Basidiomycota</taxon>
        <taxon>Pucciniomycotina</taxon>
        <taxon>Pucciniomycetes</taxon>
        <taxon>Pucciniales</taxon>
        <taxon>Sphaerophragmiaceae</taxon>
        <taxon>Austropuccinia</taxon>
    </lineage>
</organism>
<dbReference type="OrthoDB" id="3068303at2759"/>
<evidence type="ECO:0000313" key="3">
    <source>
        <dbReference type="EMBL" id="MBW0579076.1"/>
    </source>
</evidence>
<proteinExistence type="predicted"/>
<dbReference type="InterPro" id="IPR043128">
    <property type="entry name" value="Rev_trsase/Diguanyl_cyclase"/>
</dbReference>